<evidence type="ECO:0000256" key="2">
    <source>
        <dbReference type="HAMAP-Rule" id="MF_00048"/>
    </source>
</evidence>
<sequence length="117" mass="13033">MSSTRAASGAYAEQQAALYLQAQGLQIIERNWRCRFGEIDLIARQGPTLVFVEVRARRSRSYGGAAFSITPAKCARWMAAAEHYLATVSPQPPCRFDAICFDGGRIEWLQHCLEASH</sequence>
<dbReference type="PANTHER" id="PTHR34039">
    <property type="entry name" value="UPF0102 PROTEIN YRAN"/>
    <property type="match status" value="1"/>
</dbReference>
<dbReference type="STRING" id="857265.WG78_16010"/>
<organism evidence="3 4">
    <name type="scientific">Amantichitinum ursilacus</name>
    <dbReference type="NCBI Taxonomy" id="857265"/>
    <lineage>
        <taxon>Bacteria</taxon>
        <taxon>Pseudomonadati</taxon>
        <taxon>Pseudomonadota</taxon>
        <taxon>Betaproteobacteria</taxon>
        <taxon>Neisseriales</taxon>
        <taxon>Chitinibacteraceae</taxon>
        <taxon>Amantichitinum</taxon>
    </lineage>
</organism>
<evidence type="ECO:0000313" key="4">
    <source>
        <dbReference type="Proteomes" id="UP000037939"/>
    </source>
</evidence>
<dbReference type="RefSeq" id="WP_053938817.1">
    <property type="nucleotide sequence ID" value="NZ_LAQT01000026.1"/>
</dbReference>
<dbReference type="NCBIfam" id="TIGR00252">
    <property type="entry name" value="YraN family protein"/>
    <property type="match status" value="1"/>
</dbReference>
<dbReference type="GO" id="GO:0003676">
    <property type="term" value="F:nucleic acid binding"/>
    <property type="evidence" value="ECO:0007669"/>
    <property type="project" value="InterPro"/>
</dbReference>
<dbReference type="PANTHER" id="PTHR34039:SF1">
    <property type="entry name" value="UPF0102 PROTEIN YRAN"/>
    <property type="match status" value="1"/>
</dbReference>
<dbReference type="CDD" id="cd20736">
    <property type="entry name" value="PoNe_Nuclease"/>
    <property type="match status" value="1"/>
</dbReference>
<evidence type="ECO:0000313" key="3">
    <source>
        <dbReference type="EMBL" id="KPC50816.1"/>
    </source>
</evidence>
<proteinExistence type="inferred from homology"/>
<dbReference type="EMBL" id="LAQT01000026">
    <property type="protein sequence ID" value="KPC50816.1"/>
    <property type="molecule type" value="Genomic_DNA"/>
</dbReference>
<dbReference type="NCBIfam" id="NF009150">
    <property type="entry name" value="PRK12497.1-3"/>
    <property type="match status" value="1"/>
</dbReference>
<dbReference type="InterPro" id="IPR011856">
    <property type="entry name" value="tRNA_endonuc-like_dom_sf"/>
</dbReference>
<dbReference type="OrthoDB" id="9794876at2"/>
<dbReference type="InterPro" id="IPR003509">
    <property type="entry name" value="UPF0102_YraN-like"/>
</dbReference>
<gene>
    <name evidence="3" type="ORF">WG78_16010</name>
</gene>
<dbReference type="HAMAP" id="MF_00048">
    <property type="entry name" value="UPF0102"/>
    <property type="match status" value="1"/>
</dbReference>
<comment type="caution">
    <text evidence="3">The sequence shown here is derived from an EMBL/GenBank/DDBJ whole genome shotgun (WGS) entry which is preliminary data.</text>
</comment>
<dbReference type="SUPFAM" id="SSF52980">
    <property type="entry name" value="Restriction endonuclease-like"/>
    <property type="match status" value="1"/>
</dbReference>
<dbReference type="Pfam" id="PF02021">
    <property type="entry name" value="UPF0102"/>
    <property type="match status" value="1"/>
</dbReference>
<dbReference type="Gene3D" id="3.40.1350.10">
    <property type="match status" value="1"/>
</dbReference>
<accession>A0A0N0GM75</accession>
<protein>
    <recommendedName>
        <fullName evidence="2">UPF0102 protein WG78_16010</fullName>
    </recommendedName>
</protein>
<comment type="similarity">
    <text evidence="1 2">Belongs to the UPF0102 family.</text>
</comment>
<dbReference type="AlphaFoldDB" id="A0A0N0GM75"/>
<reference evidence="3 4" key="1">
    <citation type="submission" date="2015-07" db="EMBL/GenBank/DDBJ databases">
        <title>Draft genome sequence of the Amantichitinum ursilacus IGB-41, a new chitin-degrading bacterium.</title>
        <authorList>
            <person name="Kirstahler P."/>
            <person name="Guenther M."/>
            <person name="Grumaz C."/>
            <person name="Rupp S."/>
            <person name="Zibek S."/>
            <person name="Sohn K."/>
        </authorList>
    </citation>
    <scope>NUCLEOTIDE SEQUENCE [LARGE SCALE GENOMIC DNA]</scope>
    <source>
        <strain evidence="3 4">IGB-41</strain>
    </source>
</reference>
<evidence type="ECO:0000256" key="1">
    <source>
        <dbReference type="ARBA" id="ARBA00006738"/>
    </source>
</evidence>
<name>A0A0N0GM75_9NEIS</name>
<dbReference type="Proteomes" id="UP000037939">
    <property type="component" value="Unassembled WGS sequence"/>
</dbReference>
<keyword evidence="4" id="KW-1185">Reference proteome</keyword>
<dbReference type="InterPro" id="IPR011335">
    <property type="entry name" value="Restrct_endonuc-II-like"/>
</dbReference>